<reference evidence="2" key="1">
    <citation type="journal article" date="2020" name="Phytopathology">
        <title>Genome Sequence Resources of Colletotrichum truncatum, C. plurivorum, C. musicola, and C. sojae: Four Species Pathogenic to Soybean (Glycine max).</title>
        <authorList>
            <person name="Rogerio F."/>
            <person name="Boufleur T.R."/>
            <person name="Ciampi-Guillardi M."/>
            <person name="Sukno S.A."/>
            <person name="Thon M.R."/>
            <person name="Massola Junior N.S."/>
            <person name="Baroncelli R."/>
        </authorList>
    </citation>
    <scope>NUCLEOTIDE SEQUENCE</scope>
    <source>
        <strain evidence="2">LFN0074</strain>
    </source>
</reference>
<comment type="caution">
    <text evidence="2">The sequence shown here is derived from an EMBL/GenBank/DDBJ whole genome shotgun (WGS) entry which is preliminary data.</text>
</comment>
<protein>
    <submittedName>
        <fullName evidence="2">Flavonol synthase</fullName>
    </submittedName>
</protein>
<evidence type="ECO:0000313" key="3">
    <source>
        <dbReference type="Proteomes" id="UP000639643"/>
    </source>
</evidence>
<gene>
    <name evidence="2" type="ORF">CMUS01_08664</name>
</gene>
<proteinExistence type="predicted"/>
<evidence type="ECO:0000313" key="2">
    <source>
        <dbReference type="EMBL" id="KAF6828210.1"/>
    </source>
</evidence>
<organism evidence="2 3">
    <name type="scientific">Colletotrichum musicola</name>
    <dbReference type="NCBI Taxonomy" id="2175873"/>
    <lineage>
        <taxon>Eukaryota</taxon>
        <taxon>Fungi</taxon>
        <taxon>Dikarya</taxon>
        <taxon>Ascomycota</taxon>
        <taxon>Pezizomycotina</taxon>
        <taxon>Sordariomycetes</taxon>
        <taxon>Hypocreomycetidae</taxon>
        <taxon>Glomerellales</taxon>
        <taxon>Glomerellaceae</taxon>
        <taxon>Colletotrichum</taxon>
        <taxon>Colletotrichum orchidearum species complex</taxon>
    </lineage>
</organism>
<sequence length="57" mass="6324">MAPSAILPEPSPASRPLVKPWSRPPQTQEDLDWAPLTTIDLSRFDELGGKQELAKQL</sequence>
<dbReference type="EMBL" id="WIGM01000345">
    <property type="protein sequence ID" value="KAF6828210.1"/>
    <property type="molecule type" value="Genomic_DNA"/>
</dbReference>
<dbReference type="AlphaFoldDB" id="A0A8H6KBT7"/>
<evidence type="ECO:0000256" key="1">
    <source>
        <dbReference type="SAM" id="MobiDB-lite"/>
    </source>
</evidence>
<dbReference type="Proteomes" id="UP000639643">
    <property type="component" value="Unassembled WGS sequence"/>
</dbReference>
<feature type="non-terminal residue" evidence="2">
    <location>
        <position position="57"/>
    </location>
</feature>
<name>A0A8H6KBT7_9PEZI</name>
<feature type="region of interest" description="Disordered" evidence="1">
    <location>
        <begin position="1"/>
        <end position="34"/>
    </location>
</feature>
<dbReference type="OrthoDB" id="406156at2759"/>
<keyword evidence="3" id="KW-1185">Reference proteome</keyword>
<accession>A0A8H6KBT7</accession>